<dbReference type="Gene3D" id="3.40.50.300">
    <property type="entry name" value="P-loop containing nucleotide triphosphate hydrolases"/>
    <property type="match status" value="1"/>
</dbReference>
<dbReference type="PANTHER" id="PTHR42939:SF1">
    <property type="entry name" value="ABC TRANSPORTER ATP-BINDING PROTEIN ALBC-RELATED"/>
    <property type="match status" value="1"/>
</dbReference>
<accession>A0A9Q3SUA6</accession>
<sequence>MLEVKNLSKQFGRFEAVKNANFAVDRGEIVGFVGPNGAGKSTTIDMILGLTKPEVGEILINSEILTQKSAAKLHQKMGFLSTDMNLDRNLTGYEALAFFAHLRGDWTPAVKNNIKKLAVEINANLNKKIKKLSRGNRQKIGLIASIMNAPELLVMDEPTSGFDPIVQSEFIRLLKAHKAQGGSALISSHNLSEIAEICDRIVFIVGGRIVDNQSMNELREKAPKREIIDLDAVLEKLVDKNPDQRLEEGE</sequence>
<dbReference type="CDD" id="cd03230">
    <property type="entry name" value="ABC_DR_subfamily_A"/>
    <property type="match status" value="1"/>
</dbReference>
<dbReference type="PANTHER" id="PTHR42939">
    <property type="entry name" value="ABC TRANSPORTER ATP-BINDING PROTEIN ALBC-RELATED"/>
    <property type="match status" value="1"/>
</dbReference>
<keyword evidence="1" id="KW-0813">Transport</keyword>
<proteinExistence type="predicted"/>
<keyword evidence="3 5" id="KW-0067">ATP-binding</keyword>
<evidence type="ECO:0000256" key="1">
    <source>
        <dbReference type="ARBA" id="ARBA00022448"/>
    </source>
</evidence>
<dbReference type="EMBL" id="JAHBFI010000001">
    <property type="protein sequence ID" value="MBZ5961835.1"/>
    <property type="molecule type" value="Genomic_DNA"/>
</dbReference>
<organism evidence="5 6">
    <name type="scientific">Leuconostoc gasicomitatum</name>
    <dbReference type="NCBI Taxonomy" id="115778"/>
    <lineage>
        <taxon>Bacteria</taxon>
        <taxon>Bacillati</taxon>
        <taxon>Bacillota</taxon>
        <taxon>Bacilli</taxon>
        <taxon>Lactobacillales</taxon>
        <taxon>Lactobacillaceae</taxon>
        <taxon>Leuconostoc</taxon>
        <taxon>Leuconostoc gelidum group</taxon>
    </lineage>
</organism>
<evidence type="ECO:0000313" key="6">
    <source>
        <dbReference type="Proteomes" id="UP000752647"/>
    </source>
</evidence>
<dbReference type="Proteomes" id="UP000752647">
    <property type="component" value="Unassembled WGS sequence"/>
</dbReference>
<dbReference type="AlphaFoldDB" id="A0A9Q3SUA6"/>
<dbReference type="InterPro" id="IPR027417">
    <property type="entry name" value="P-loop_NTPase"/>
</dbReference>
<dbReference type="GO" id="GO:0016887">
    <property type="term" value="F:ATP hydrolysis activity"/>
    <property type="evidence" value="ECO:0007669"/>
    <property type="project" value="InterPro"/>
</dbReference>
<reference evidence="5" key="1">
    <citation type="submission" date="2021-05" db="EMBL/GenBank/DDBJ databases">
        <title>Pangenome of Leuconostoc gelidum warrants species status for Leuconostoc gelidum subsp. gasicomitatum.</title>
        <authorList>
            <person name="Johansson P."/>
            <person name="Sade E."/>
            <person name="Hultman J."/>
            <person name="Auvinen P."/>
            <person name="Bjorkroth J."/>
        </authorList>
    </citation>
    <scope>NUCLEOTIDE SEQUENCE</scope>
    <source>
        <strain evidence="5">A.21.4</strain>
    </source>
</reference>
<dbReference type="RefSeq" id="WP_224132912.1">
    <property type="nucleotide sequence ID" value="NZ_CBCPIF010000001.1"/>
</dbReference>
<evidence type="ECO:0000256" key="2">
    <source>
        <dbReference type="ARBA" id="ARBA00022741"/>
    </source>
</evidence>
<protein>
    <submittedName>
        <fullName evidence="5">ABC transporter ATP-binding protein</fullName>
    </submittedName>
</protein>
<dbReference type="PROSITE" id="PS50893">
    <property type="entry name" value="ABC_TRANSPORTER_2"/>
    <property type="match status" value="1"/>
</dbReference>
<dbReference type="Pfam" id="PF00005">
    <property type="entry name" value="ABC_tran"/>
    <property type="match status" value="1"/>
</dbReference>
<evidence type="ECO:0000313" key="5">
    <source>
        <dbReference type="EMBL" id="MBZ5961835.1"/>
    </source>
</evidence>
<comment type="caution">
    <text evidence="5">The sequence shown here is derived from an EMBL/GenBank/DDBJ whole genome shotgun (WGS) entry which is preliminary data.</text>
</comment>
<name>A0A9Q3SUA6_9LACO</name>
<gene>
    <name evidence="5" type="ORF">KIJ12_01410</name>
</gene>
<dbReference type="SMART" id="SM00382">
    <property type="entry name" value="AAA"/>
    <property type="match status" value="1"/>
</dbReference>
<dbReference type="GO" id="GO:0005524">
    <property type="term" value="F:ATP binding"/>
    <property type="evidence" value="ECO:0007669"/>
    <property type="project" value="UniProtKB-KW"/>
</dbReference>
<feature type="domain" description="ABC transporter" evidence="4">
    <location>
        <begin position="2"/>
        <end position="231"/>
    </location>
</feature>
<dbReference type="InterPro" id="IPR003593">
    <property type="entry name" value="AAA+_ATPase"/>
</dbReference>
<dbReference type="InterPro" id="IPR051782">
    <property type="entry name" value="ABC_Transporter_VariousFunc"/>
</dbReference>
<keyword evidence="2" id="KW-0547">Nucleotide-binding</keyword>
<dbReference type="SUPFAM" id="SSF52540">
    <property type="entry name" value="P-loop containing nucleoside triphosphate hydrolases"/>
    <property type="match status" value="1"/>
</dbReference>
<evidence type="ECO:0000259" key="4">
    <source>
        <dbReference type="PROSITE" id="PS50893"/>
    </source>
</evidence>
<dbReference type="InterPro" id="IPR003439">
    <property type="entry name" value="ABC_transporter-like_ATP-bd"/>
</dbReference>
<evidence type="ECO:0000256" key="3">
    <source>
        <dbReference type="ARBA" id="ARBA00022840"/>
    </source>
</evidence>